<evidence type="ECO:0000259" key="2">
    <source>
        <dbReference type="Pfam" id="PF08327"/>
    </source>
</evidence>
<organism evidence="3 4">
    <name type="scientific">Planctobacterium marinum</name>
    <dbReference type="NCBI Taxonomy" id="1631968"/>
    <lineage>
        <taxon>Bacteria</taxon>
        <taxon>Pseudomonadati</taxon>
        <taxon>Pseudomonadota</taxon>
        <taxon>Gammaproteobacteria</taxon>
        <taxon>Alteromonadales</taxon>
        <taxon>Alteromonadaceae</taxon>
        <taxon>Planctobacterium</taxon>
    </lineage>
</organism>
<feature type="domain" description="Activator of Hsp90 ATPase homologue 1/2-like C-terminal" evidence="2">
    <location>
        <begin position="21"/>
        <end position="146"/>
    </location>
</feature>
<dbReference type="EMBL" id="AP027272">
    <property type="protein sequence ID" value="BDX08274.1"/>
    <property type="molecule type" value="Genomic_DNA"/>
</dbReference>
<dbReference type="KEGG" id="pmaw:MACH26_37950"/>
<dbReference type="InterPro" id="IPR023393">
    <property type="entry name" value="START-like_dom_sf"/>
</dbReference>
<proteinExistence type="inferred from homology"/>
<dbReference type="Proteomes" id="UP001333710">
    <property type="component" value="Chromosome"/>
</dbReference>
<gene>
    <name evidence="3" type="ORF">MACH26_37950</name>
</gene>
<dbReference type="Gene3D" id="3.30.530.20">
    <property type="match status" value="1"/>
</dbReference>
<reference evidence="3" key="1">
    <citation type="submission" date="2023-01" db="EMBL/GenBank/DDBJ databases">
        <title>Complete genome sequence of Planctobacterium marinum strain Dej080120_11.</title>
        <authorList>
            <person name="Ueki S."/>
            <person name="Maruyama F."/>
        </authorList>
    </citation>
    <scope>NUCLEOTIDE SEQUENCE</scope>
    <source>
        <strain evidence="3">Dej080120_11</strain>
    </source>
</reference>
<dbReference type="SUPFAM" id="SSF55961">
    <property type="entry name" value="Bet v1-like"/>
    <property type="match status" value="1"/>
</dbReference>
<protein>
    <recommendedName>
        <fullName evidence="2">Activator of Hsp90 ATPase homologue 1/2-like C-terminal domain-containing protein</fullName>
    </recommendedName>
</protein>
<name>A0AA48HN53_9ALTE</name>
<dbReference type="InterPro" id="IPR013538">
    <property type="entry name" value="ASHA1/2-like_C"/>
</dbReference>
<evidence type="ECO:0000313" key="4">
    <source>
        <dbReference type="Proteomes" id="UP001333710"/>
    </source>
</evidence>
<accession>A0AA48HN53</accession>
<dbReference type="RefSeq" id="WP_338294346.1">
    <property type="nucleotide sequence ID" value="NZ_AP027272.1"/>
</dbReference>
<evidence type="ECO:0000256" key="1">
    <source>
        <dbReference type="ARBA" id="ARBA00006817"/>
    </source>
</evidence>
<sequence>MTESSLKPTKMRQSIHKVFINASIDKVWAEIVNTDSPRQFFFNGQCDTPGLTPGAPMAMRSPDSKYTSVVGEVTEFNPPYRYAHTFKFTTMEDAIGKVIYDLKEVDGGTEFTLISENPDLAEVSKTEKTMQDGGKFICENLKAIVETGKPTFSGRMILSIIKLTTWMTPKVALTENWSFEAIKKLHQEERN</sequence>
<evidence type="ECO:0000313" key="3">
    <source>
        <dbReference type="EMBL" id="BDX08274.1"/>
    </source>
</evidence>
<keyword evidence="4" id="KW-1185">Reference proteome</keyword>
<comment type="similarity">
    <text evidence="1">Belongs to the AHA1 family.</text>
</comment>
<dbReference type="Pfam" id="PF08327">
    <property type="entry name" value="AHSA1"/>
    <property type="match status" value="1"/>
</dbReference>
<dbReference type="AlphaFoldDB" id="A0AA48HN53"/>